<keyword evidence="6" id="KW-1185">Reference proteome</keyword>
<dbReference type="SUPFAM" id="SSF51197">
    <property type="entry name" value="Clavaminate synthase-like"/>
    <property type="match status" value="1"/>
</dbReference>
<dbReference type="GO" id="GO:0016020">
    <property type="term" value="C:membrane"/>
    <property type="evidence" value="ECO:0007669"/>
    <property type="project" value="TreeGrafter"/>
</dbReference>
<dbReference type="InterPro" id="IPR007803">
    <property type="entry name" value="Asp/Arg/Pro-Hydrxlase"/>
</dbReference>
<dbReference type="Gene3D" id="2.60.120.330">
    <property type="entry name" value="B-lactam Antibiotic, Isopenicillin N Synthase, Chain"/>
    <property type="match status" value="1"/>
</dbReference>
<dbReference type="PANTHER" id="PTHR46332:SF5">
    <property type="entry name" value="ASPARTATE BETA-HYDROXYLASE DOMAIN CONTAINING 2"/>
    <property type="match status" value="1"/>
</dbReference>
<dbReference type="AlphaFoldDB" id="A0A0M0JLT1"/>
<evidence type="ECO:0000313" key="5">
    <source>
        <dbReference type="EMBL" id="KOO27292.1"/>
    </source>
</evidence>
<dbReference type="Proteomes" id="UP000037460">
    <property type="component" value="Unassembled WGS sequence"/>
</dbReference>
<sequence length="537" mass="58073">MQDGDETRLRAALNEEVRVRRKGGAAVLRHYMDDRAHSCETMVIAFGGLQQHIGGGHSGGMPPHEFVRSCTKAGARYALFVRDASRSWYCRGLGDGAFGDAAAGDTFESMVAGLRAEIDRLAPARVVTIGSSMGGYAAIRAGIALNADRAVAFSPQVLLHPDERRGAALEPMHFDELLSWLRLAASAEGFAMRSLVEAVREAPPSIFTAVEVHVGASEHGDVYEAERLQAAVDERLGRIVAFERILVIDPTSVYARLELAAMRVTDAIGLQAKAAKRAKGACSRASIPLALEAYEMLTAVVADVGAYAAPPPAPNARGALDLAQVLGERRPNCPLPPAPYLQRFIGRAELLLGQACDALHADGYGVSGAGAGDWSDVGLYYNGRQNVANTQRAPFTSKLLRSDEALRRDATSCPFGSAYFSLLRPGTRLAAHCGPTNGRLRAHLGLVVPEGDCCIRCGDEPPRRWAEGEILLFDDSFDHEVWNLTKHPRVVLIVDLWHPGLDTDAKRLAALQTDAERECYLGVVDRDEYQMTTERGH</sequence>
<comment type="similarity">
    <text evidence="1">Belongs to the aspartyl/asparaginyl beta-hydroxylase family.</text>
</comment>
<name>A0A0M0JLT1_9EUKA</name>
<feature type="domain" description="Aspartyl/asparaginy/proline hydroxylase" evidence="4">
    <location>
        <begin position="369"/>
        <end position="499"/>
    </location>
</feature>
<dbReference type="InterPro" id="IPR027443">
    <property type="entry name" value="IPNS-like_sf"/>
</dbReference>
<dbReference type="Gene3D" id="3.40.50.1820">
    <property type="entry name" value="alpha/beta hydrolase"/>
    <property type="match status" value="1"/>
</dbReference>
<comment type="caution">
    <text evidence="5">The sequence shown here is derived from an EMBL/GenBank/DDBJ whole genome shotgun (WGS) entry which is preliminary data.</text>
</comment>
<accession>A0A0M0JLT1</accession>
<evidence type="ECO:0000313" key="6">
    <source>
        <dbReference type="Proteomes" id="UP000037460"/>
    </source>
</evidence>
<dbReference type="PANTHER" id="PTHR46332">
    <property type="entry name" value="ASPARTATE BETA-HYDROXYLASE DOMAIN-CONTAINING PROTEIN 2"/>
    <property type="match status" value="1"/>
</dbReference>
<gene>
    <name evidence="5" type="ORF">Ctob_002350</name>
</gene>
<organism evidence="5 6">
    <name type="scientific">Chrysochromulina tobinii</name>
    <dbReference type="NCBI Taxonomy" id="1460289"/>
    <lineage>
        <taxon>Eukaryota</taxon>
        <taxon>Haptista</taxon>
        <taxon>Haptophyta</taxon>
        <taxon>Prymnesiophyceae</taxon>
        <taxon>Prymnesiales</taxon>
        <taxon>Chrysochromulinaceae</taxon>
        <taxon>Chrysochromulina</taxon>
    </lineage>
</organism>
<evidence type="ECO:0000256" key="2">
    <source>
        <dbReference type="ARBA" id="ARBA00022964"/>
    </source>
</evidence>
<dbReference type="Pfam" id="PF05118">
    <property type="entry name" value="Asp_Arg_Hydrox"/>
    <property type="match status" value="1"/>
</dbReference>
<keyword evidence="3" id="KW-0560">Oxidoreductase</keyword>
<evidence type="ECO:0000259" key="4">
    <source>
        <dbReference type="Pfam" id="PF05118"/>
    </source>
</evidence>
<dbReference type="InterPro" id="IPR051821">
    <property type="entry name" value="Asp/Asn_beta-hydroxylase"/>
</dbReference>
<evidence type="ECO:0000256" key="3">
    <source>
        <dbReference type="ARBA" id="ARBA00023002"/>
    </source>
</evidence>
<dbReference type="InterPro" id="IPR029058">
    <property type="entry name" value="AB_hydrolase_fold"/>
</dbReference>
<evidence type="ECO:0000256" key="1">
    <source>
        <dbReference type="ARBA" id="ARBA00007730"/>
    </source>
</evidence>
<dbReference type="EMBL" id="JWZX01002735">
    <property type="protein sequence ID" value="KOO27292.1"/>
    <property type="molecule type" value="Genomic_DNA"/>
</dbReference>
<keyword evidence="2" id="KW-0223">Dioxygenase</keyword>
<protein>
    <submittedName>
        <fullName evidence="5">Aspartyl asparaginyl beta-hydroxylase</fullName>
    </submittedName>
</protein>
<dbReference type="SUPFAM" id="SSF53474">
    <property type="entry name" value="alpha/beta-Hydrolases"/>
    <property type="match status" value="1"/>
</dbReference>
<reference evidence="6" key="1">
    <citation type="journal article" date="2015" name="PLoS Genet.">
        <title>Genome Sequence and Transcriptome Analyses of Chrysochromulina tobin: Metabolic Tools for Enhanced Algal Fitness in the Prominent Order Prymnesiales (Haptophyceae).</title>
        <authorList>
            <person name="Hovde B.T."/>
            <person name="Deodato C.R."/>
            <person name="Hunsperger H.M."/>
            <person name="Ryken S.A."/>
            <person name="Yost W."/>
            <person name="Jha R.K."/>
            <person name="Patterson J."/>
            <person name="Monnat R.J. Jr."/>
            <person name="Barlow S.B."/>
            <person name="Starkenburg S.R."/>
            <person name="Cattolico R.A."/>
        </authorList>
    </citation>
    <scope>NUCLEOTIDE SEQUENCE</scope>
    <source>
        <strain evidence="6">CCMP291</strain>
    </source>
</reference>
<proteinExistence type="inferred from homology"/>
<dbReference type="GO" id="GO:0051213">
    <property type="term" value="F:dioxygenase activity"/>
    <property type="evidence" value="ECO:0007669"/>
    <property type="project" value="UniProtKB-KW"/>
</dbReference>
<dbReference type="OrthoDB" id="438431at2759"/>